<name>K1R7E3_MAGGI</name>
<proteinExistence type="predicted"/>
<organism evidence="1">
    <name type="scientific">Magallana gigas</name>
    <name type="common">Pacific oyster</name>
    <name type="synonym">Crassostrea gigas</name>
    <dbReference type="NCBI Taxonomy" id="29159"/>
    <lineage>
        <taxon>Eukaryota</taxon>
        <taxon>Metazoa</taxon>
        <taxon>Spiralia</taxon>
        <taxon>Lophotrochozoa</taxon>
        <taxon>Mollusca</taxon>
        <taxon>Bivalvia</taxon>
        <taxon>Autobranchia</taxon>
        <taxon>Pteriomorphia</taxon>
        <taxon>Ostreida</taxon>
        <taxon>Ostreoidea</taxon>
        <taxon>Ostreidae</taxon>
        <taxon>Magallana</taxon>
    </lineage>
</organism>
<sequence>MDIDFLDDEFKIEEIDDLTLSQVCDEMEAFDGLLNMSLTQSSKEKRRISATRLNHCFLLVSTVGVFLGPFG</sequence>
<accession>K1R7E3</accession>
<dbReference type="InParanoid" id="K1R7E3"/>
<dbReference type="EMBL" id="JH818386">
    <property type="protein sequence ID" value="EKC39494.1"/>
    <property type="molecule type" value="Genomic_DNA"/>
</dbReference>
<reference evidence="1" key="1">
    <citation type="journal article" date="2012" name="Nature">
        <title>The oyster genome reveals stress adaptation and complexity of shell formation.</title>
        <authorList>
            <person name="Zhang G."/>
            <person name="Fang X."/>
            <person name="Guo X."/>
            <person name="Li L."/>
            <person name="Luo R."/>
            <person name="Xu F."/>
            <person name="Yang P."/>
            <person name="Zhang L."/>
            <person name="Wang X."/>
            <person name="Qi H."/>
            <person name="Xiong Z."/>
            <person name="Que H."/>
            <person name="Xie Y."/>
            <person name="Holland P.W."/>
            <person name="Paps J."/>
            <person name="Zhu Y."/>
            <person name="Wu F."/>
            <person name="Chen Y."/>
            <person name="Wang J."/>
            <person name="Peng C."/>
            <person name="Meng J."/>
            <person name="Yang L."/>
            <person name="Liu J."/>
            <person name="Wen B."/>
            <person name="Zhang N."/>
            <person name="Huang Z."/>
            <person name="Zhu Q."/>
            <person name="Feng Y."/>
            <person name="Mount A."/>
            <person name="Hedgecock D."/>
            <person name="Xu Z."/>
            <person name="Liu Y."/>
            <person name="Domazet-Loso T."/>
            <person name="Du Y."/>
            <person name="Sun X."/>
            <person name="Zhang S."/>
            <person name="Liu B."/>
            <person name="Cheng P."/>
            <person name="Jiang X."/>
            <person name="Li J."/>
            <person name="Fan D."/>
            <person name="Wang W."/>
            <person name="Fu W."/>
            <person name="Wang T."/>
            <person name="Wang B."/>
            <person name="Zhang J."/>
            <person name="Peng Z."/>
            <person name="Li Y."/>
            <person name="Li N."/>
            <person name="Wang J."/>
            <person name="Chen M."/>
            <person name="He Y."/>
            <person name="Tan F."/>
            <person name="Song X."/>
            <person name="Zheng Q."/>
            <person name="Huang R."/>
            <person name="Yang H."/>
            <person name="Du X."/>
            <person name="Chen L."/>
            <person name="Yang M."/>
            <person name="Gaffney P.M."/>
            <person name="Wang S."/>
            <person name="Luo L."/>
            <person name="She Z."/>
            <person name="Ming Y."/>
            <person name="Huang W."/>
            <person name="Zhang S."/>
            <person name="Huang B."/>
            <person name="Zhang Y."/>
            <person name="Qu T."/>
            <person name="Ni P."/>
            <person name="Miao G."/>
            <person name="Wang J."/>
            <person name="Wang Q."/>
            <person name="Steinberg C.E."/>
            <person name="Wang H."/>
            <person name="Li N."/>
            <person name="Qian L."/>
            <person name="Zhang G."/>
            <person name="Li Y."/>
            <person name="Yang H."/>
            <person name="Liu X."/>
            <person name="Wang J."/>
            <person name="Yin Y."/>
            <person name="Wang J."/>
        </authorList>
    </citation>
    <scope>NUCLEOTIDE SEQUENCE [LARGE SCALE GENOMIC DNA]</scope>
    <source>
        <strain evidence="1">05x7-T-G4-1.051#20</strain>
    </source>
</reference>
<protein>
    <submittedName>
        <fullName evidence="1">Uncharacterized protein</fullName>
    </submittedName>
</protein>
<gene>
    <name evidence="1" type="ORF">CGI_10027899</name>
</gene>
<dbReference type="HOGENOM" id="CLU_2742513_0_0_1"/>
<evidence type="ECO:0000313" key="1">
    <source>
        <dbReference type="EMBL" id="EKC39494.1"/>
    </source>
</evidence>
<dbReference type="AlphaFoldDB" id="K1R7E3"/>